<accession>A0A8J6JZP5</accession>
<name>A0A8J6JZP5_ELECQ</name>
<sequence length="401" mass="45936">MRMSAVIRTPCFHLSALFIVTLLLATFYFRSLLYSPLFSRRLHLQRLSHDFLEQNLKDGTNSLKRFQQLVSPGANNVSVPCNHRAMESLKASQEGSRTPLIITIVTTRRRPEYHYLLQVALGFLDRLNDCGTKCSGFKLLVCNVDPLPNEHTDACLLSHLLPSVARHLAGHVPEAPNRFEQEKQDYTYCLSQALKLYSPEYVLLVEDDAVPLRDIFSAFFHLVQVRFPKEPLGGGLYIKLYHPERLQGYVSPEPMRILEWIGVGGILGLVFTWLYTIIFHRPRFSWLIFVALTIYAMLLAELAGRHYQLELRRMSPALYNVVPATECCTPAMLFSKASAQRTLEYLEGLECEPGYAKDIALYKELGKRKERAWALEPNLVRHVGMFSSLRGWYEGEEPKLL</sequence>
<proteinExistence type="predicted"/>
<evidence type="ECO:0000313" key="3">
    <source>
        <dbReference type="Proteomes" id="UP000770717"/>
    </source>
</evidence>
<dbReference type="PANTHER" id="PTHR31410:SF1">
    <property type="entry name" value="POST-GPI ATTACHMENT TO PROTEINS FACTOR 4"/>
    <property type="match status" value="1"/>
</dbReference>
<dbReference type="GO" id="GO:0016757">
    <property type="term" value="F:glycosyltransferase activity"/>
    <property type="evidence" value="ECO:0007669"/>
    <property type="project" value="InterPro"/>
</dbReference>
<dbReference type="CDD" id="cd22190">
    <property type="entry name" value="PGAP4"/>
    <property type="match status" value="1"/>
</dbReference>
<keyword evidence="1" id="KW-1133">Transmembrane helix</keyword>
<dbReference type="GO" id="GO:0000139">
    <property type="term" value="C:Golgi membrane"/>
    <property type="evidence" value="ECO:0007669"/>
    <property type="project" value="InterPro"/>
</dbReference>
<dbReference type="OrthoDB" id="2016523at2759"/>
<dbReference type="EMBL" id="WNTK01000407">
    <property type="protein sequence ID" value="KAG9469879.1"/>
    <property type="molecule type" value="Genomic_DNA"/>
</dbReference>
<feature type="transmembrane region" description="Helical" evidence="1">
    <location>
        <begin position="12"/>
        <end position="33"/>
    </location>
</feature>
<evidence type="ECO:0000256" key="1">
    <source>
        <dbReference type="SAM" id="Phobius"/>
    </source>
</evidence>
<keyword evidence="1" id="KW-0812">Transmembrane</keyword>
<feature type="transmembrane region" description="Helical" evidence="1">
    <location>
        <begin position="257"/>
        <end position="278"/>
    </location>
</feature>
<dbReference type="AlphaFoldDB" id="A0A8J6JZP5"/>
<evidence type="ECO:0008006" key="4">
    <source>
        <dbReference type="Google" id="ProtNLM"/>
    </source>
</evidence>
<comment type="caution">
    <text evidence="2">The sequence shown here is derived from an EMBL/GenBank/DDBJ whole genome shotgun (WGS) entry which is preliminary data.</text>
</comment>
<gene>
    <name evidence="2" type="ORF">GDO78_019443</name>
</gene>
<dbReference type="GO" id="GO:0006506">
    <property type="term" value="P:GPI anchor biosynthetic process"/>
    <property type="evidence" value="ECO:0007669"/>
    <property type="project" value="InterPro"/>
</dbReference>
<keyword evidence="3" id="KW-1185">Reference proteome</keyword>
<dbReference type="PANTHER" id="PTHR31410">
    <property type="entry name" value="TRANSMEMBRANE PROTEIN 246"/>
    <property type="match status" value="1"/>
</dbReference>
<dbReference type="Proteomes" id="UP000770717">
    <property type="component" value="Unassembled WGS sequence"/>
</dbReference>
<dbReference type="InterPro" id="IPR029675">
    <property type="entry name" value="PGAP4"/>
</dbReference>
<keyword evidence="1" id="KW-0472">Membrane</keyword>
<organism evidence="2 3">
    <name type="scientific">Eleutherodactylus coqui</name>
    <name type="common">Puerto Rican coqui</name>
    <dbReference type="NCBI Taxonomy" id="57060"/>
    <lineage>
        <taxon>Eukaryota</taxon>
        <taxon>Metazoa</taxon>
        <taxon>Chordata</taxon>
        <taxon>Craniata</taxon>
        <taxon>Vertebrata</taxon>
        <taxon>Euteleostomi</taxon>
        <taxon>Amphibia</taxon>
        <taxon>Batrachia</taxon>
        <taxon>Anura</taxon>
        <taxon>Neobatrachia</taxon>
        <taxon>Hyloidea</taxon>
        <taxon>Eleutherodactylidae</taxon>
        <taxon>Eleutherodactylinae</taxon>
        <taxon>Eleutherodactylus</taxon>
        <taxon>Eleutherodactylus</taxon>
    </lineage>
</organism>
<evidence type="ECO:0000313" key="2">
    <source>
        <dbReference type="EMBL" id="KAG9469879.1"/>
    </source>
</evidence>
<feature type="transmembrane region" description="Helical" evidence="1">
    <location>
        <begin position="284"/>
        <end position="304"/>
    </location>
</feature>
<reference evidence="2" key="1">
    <citation type="thesis" date="2020" institute="ProQuest LLC" country="789 East Eisenhower Parkway, Ann Arbor, MI, USA">
        <title>Comparative Genomics and Chromosome Evolution.</title>
        <authorList>
            <person name="Mudd A.B."/>
        </authorList>
    </citation>
    <scope>NUCLEOTIDE SEQUENCE</scope>
    <source>
        <strain evidence="2">HN-11 Male</strain>
        <tissue evidence="2">Kidney and liver</tissue>
    </source>
</reference>
<protein>
    <recommendedName>
        <fullName evidence="4">Transmembrane protein 246</fullName>
    </recommendedName>
</protein>